<feature type="transmembrane region" description="Helical" evidence="1">
    <location>
        <begin position="79"/>
        <end position="101"/>
    </location>
</feature>
<dbReference type="AlphaFoldDB" id="A0A1G1XKI8"/>
<feature type="transmembrane region" description="Helical" evidence="1">
    <location>
        <begin position="113"/>
        <end position="131"/>
    </location>
</feature>
<sequence length="185" mass="21340">MNIPEIFKYGTIISAPLFLGVSLLLIKRLPDFSFSKHTISKSVLFIDNRFLKTIFRLNFVIKALLDFGFVLYLANKLEITNNFIVLPLFLTPVFFISLSYFIEGKYNFWHRTLAYCSGASWIVGQVLLAFFTKNIIFIIFTIIISAAVSALTLLSILKRKVNIVVQLAYSILLYLWLLVFVFKFL</sequence>
<evidence type="ECO:0008006" key="4">
    <source>
        <dbReference type="Google" id="ProtNLM"/>
    </source>
</evidence>
<evidence type="ECO:0000313" key="2">
    <source>
        <dbReference type="EMBL" id="OGY40549.1"/>
    </source>
</evidence>
<dbReference type="EMBL" id="MHHY01000007">
    <property type="protein sequence ID" value="OGY40549.1"/>
    <property type="molecule type" value="Genomic_DNA"/>
</dbReference>
<feature type="transmembrane region" description="Helical" evidence="1">
    <location>
        <begin position="163"/>
        <end position="182"/>
    </location>
</feature>
<name>A0A1G1XKI8_9BACT</name>
<feature type="transmembrane region" description="Helical" evidence="1">
    <location>
        <begin position="6"/>
        <end position="26"/>
    </location>
</feature>
<comment type="caution">
    <text evidence="2">The sequence shown here is derived from an EMBL/GenBank/DDBJ whole genome shotgun (WGS) entry which is preliminary data.</text>
</comment>
<feature type="transmembrane region" description="Helical" evidence="1">
    <location>
        <begin position="137"/>
        <end position="156"/>
    </location>
</feature>
<protein>
    <recommendedName>
        <fullName evidence="4">G-protein coupled receptors family 1 profile domain-containing protein</fullName>
    </recommendedName>
</protein>
<organism evidence="2 3">
    <name type="scientific">Candidatus Brennerbacteria bacterium RIFOXYD1_FULL_41_16</name>
    <dbReference type="NCBI Taxonomy" id="1797529"/>
    <lineage>
        <taxon>Bacteria</taxon>
        <taxon>Candidatus Brenneribacteriota</taxon>
    </lineage>
</organism>
<keyword evidence="1" id="KW-1133">Transmembrane helix</keyword>
<gene>
    <name evidence="2" type="ORF">A2570_02315</name>
</gene>
<reference evidence="2 3" key="1">
    <citation type="journal article" date="2016" name="Nat. Commun.">
        <title>Thousands of microbial genomes shed light on interconnected biogeochemical processes in an aquifer system.</title>
        <authorList>
            <person name="Anantharaman K."/>
            <person name="Brown C.T."/>
            <person name="Hug L.A."/>
            <person name="Sharon I."/>
            <person name="Castelle C.J."/>
            <person name="Probst A.J."/>
            <person name="Thomas B.C."/>
            <person name="Singh A."/>
            <person name="Wilkins M.J."/>
            <person name="Karaoz U."/>
            <person name="Brodie E.L."/>
            <person name="Williams K.H."/>
            <person name="Hubbard S.S."/>
            <person name="Banfield J.F."/>
        </authorList>
    </citation>
    <scope>NUCLEOTIDE SEQUENCE [LARGE SCALE GENOMIC DNA]</scope>
</reference>
<feature type="transmembrane region" description="Helical" evidence="1">
    <location>
        <begin position="54"/>
        <end position="73"/>
    </location>
</feature>
<evidence type="ECO:0000313" key="3">
    <source>
        <dbReference type="Proteomes" id="UP000178570"/>
    </source>
</evidence>
<keyword evidence="1" id="KW-0472">Membrane</keyword>
<proteinExistence type="predicted"/>
<keyword evidence="1" id="KW-0812">Transmembrane</keyword>
<evidence type="ECO:0000256" key="1">
    <source>
        <dbReference type="SAM" id="Phobius"/>
    </source>
</evidence>
<accession>A0A1G1XKI8</accession>
<dbReference type="Proteomes" id="UP000178570">
    <property type="component" value="Unassembled WGS sequence"/>
</dbReference>